<dbReference type="InterPro" id="IPR001279">
    <property type="entry name" value="Metallo-B-lactamas"/>
</dbReference>
<name>A0AA37QEQ8_9BACT</name>
<gene>
    <name evidence="2" type="ORF">rosag_14880</name>
</gene>
<dbReference type="CDD" id="cd16295">
    <property type="entry name" value="TTHA0252-CPSF-like_MBL-fold"/>
    <property type="match status" value="1"/>
</dbReference>
<accession>A0AA37QEQ8</accession>
<organism evidence="2 3">
    <name type="scientific">Roseisolibacter agri</name>
    <dbReference type="NCBI Taxonomy" id="2014610"/>
    <lineage>
        <taxon>Bacteria</taxon>
        <taxon>Pseudomonadati</taxon>
        <taxon>Gemmatimonadota</taxon>
        <taxon>Gemmatimonadia</taxon>
        <taxon>Gemmatimonadales</taxon>
        <taxon>Gemmatimonadaceae</taxon>
        <taxon>Roseisolibacter</taxon>
    </lineage>
</organism>
<dbReference type="GO" id="GO:0004521">
    <property type="term" value="F:RNA endonuclease activity"/>
    <property type="evidence" value="ECO:0007669"/>
    <property type="project" value="TreeGrafter"/>
</dbReference>
<dbReference type="SUPFAM" id="SSF56281">
    <property type="entry name" value="Metallo-hydrolase/oxidoreductase"/>
    <property type="match status" value="1"/>
</dbReference>
<dbReference type="EMBL" id="BRXS01000002">
    <property type="protein sequence ID" value="GLC24975.1"/>
    <property type="molecule type" value="Genomic_DNA"/>
</dbReference>
<dbReference type="Proteomes" id="UP001161325">
    <property type="component" value="Unassembled WGS sequence"/>
</dbReference>
<evidence type="ECO:0000313" key="2">
    <source>
        <dbReference type="EMBL" id="GLC24975.1"/>
    </source>
</evidence>
<dbReference type="Pfam" id="PF00753">
    <property type="entry name" value="Lactamase_B"/>
    <property type="match status" value="1"/>
</dbReference>
<dbReference type="Gene3D" id="3.60.15.10">
    <property type="entry name" value="Ribonuclease Z/Hydroxyacylglutathione hydrolase-like"/>
    <property type="match status" value="1"/>
</dbReference>
<dbReference type="PANTHER" id="PTHR11203">
    <property type="entry name" value="CLEAVAGE AND POLYADENYLATION SPECIFICITY FACTOR FAMILY MEMBER"/>
    <property type="match status" value="1"/>
</dbReference>
<evidence type="ECO:0000259" key="1">
    <source>
        <dbReference type="Pfam" id="PF00753"/>
    </source>
</evidence>
<dbReference type="InterPro" id="IPR050698">
    <property type="entry name" value="MBL"/>
</dbReference>
<evidence type="ECO:0000313" key="3">
    <source>
        <dbReference type="Proteomes" id="UP001161325"/>
    </source>
</evidence>
<dbReference type="InterPro" id="IPR036866">
    <property type="entry name" value="RibonucZ/Hydroxyglut_hydro"/>
</dbReference>
<dbReference type="PANTHER" id="PTHR11203:SF37">
    <property type="entry name" value="INTEGRATOR COMPLEX SUBUNIT 11"/>
    <property type="match status" value="1"/>
</dbReference>
<dbReference type="AlphaFoldDB" id="A0AA37QEQ8"/>
<reference evidence="2" key="1">
    <citation type="submission" date="2022-08" db="EMBL/GenBank/DDBJ databases">
        <title>Draft genome sequencing of Roseisolibacter agri AW1220.</title>
        <authorList>
            <person name="Tobiishi Y."/>
            <person name="Tonouchi A."/>
        </authorList>
    </citation>
    <scope>NUCLEOTIDE SEQUENCE</scope>
    <source>
        <strain evidence="2">AW1220</strain>
    </source>
</reference>
<comment type="caution">
    <text evidence="2">The sequence shown here is derived from an EMBL/GenBank/DDBJ whole genome shotgun (WGS) entry which is preliminary data.</text>
</comment>
<dbReference type="RefSeq" id="WP_284349417.1">
    <property type="nucleotide sequence ID" value="NZ_BRXS01000002.1"/>
</dbReference>
<keyword evidence="3" id="KW-1185">Reference proteome</keyword>
<feature type="domain" description="Metallo-beta-lactamase" evidence="1">
    <location>
        <begin position="11"/>
        <end position="76"/>
    </location>
</feature>
<protein>
    <recommendedName>
        <fullName evidence="1">Metallo-beta-lactamase domain-containing protein</fullName>
    </recommendedName>
</protein>
<proteinExistence type="predicted"/>
<sequence>MQIEFSGAAREVSGSCHIVRANGRTILFDCGLFQGRRRESEEKNRRLPLPVDQIDAVVLSHAHIDHVGRLPYLVNEGYRGNIWATAATRDLRGIMLRDSAHIQQ</sequence>